<dbReference type="SUPFAM" id="SSF53335">
    <property type="entry name" value="S-adenosyl-L-methionine-dependent methyltransferases"/>
    <property type="match status" value="1"/>
</dbReference>
<evidence type="ECO:0000256" key="2">
    <source>
        <dbReference type="ARBA" id="ARBA00022679"/>
    </source>
</evidence>
<comment type="caution">
    <text evidence="7">The sequence shown here is derived from an EMBL/GenBank/DDBJ whole genome shotgun (WGS) entry which is preliminary data.</text>
</comment>
<sequence length="410" mass="47149">MRIHRPLADAVVGTLQEIFLNKRQADRAIEYVLKSNRKWGSRDRGFIAENTYEIVRWWRMLHFVIEAPESLNKYHFWQAFGAWQLLKAKHANSDEALFRLPDWVEFSKVNTNRIFSRYEEAKNIRKIIESVPDWLDALGEAELGTEKWNKEIHALNQQAPVILRVNSLKSNREHVADLLGDEDINADYNNELPDGLILEGRPSVFKTSMFKDGFFEVQDAASQLVAPMLDVKAGMRVIDACAGAGGKTLHIAALMENKGRIIAMDVEERKLQELQKRARRAGAMNLETRLIEPKTIKRLQESADRLLLDVPCSGLGVIRRNPDAKWKLTPEFIENLRTIQYTILTQYSSMLKKGGKMVFATCSLLPSESEDHVRRFLAEQGEQWELLEERRTSPAEDGYDGFYMACLQRK</sequence>
<dbReference type="Gene3D" id="3.40.50.150">
    <property type="entry name" value="Vaccinia Virus protein VP39"/>
    <property type="match status" value="1"/>
</dbReference>
<comment type="similarity">
    <text evidence="5">Belongs to the class I-like SAM-binding methyltransferase superfamily. RsmB/NOP family.</text>
</comment>
<proteinExistence type="inferred from homology"/>
<dbReference type="InterPro" id="IPR001678">
    <property type="entry name" value="MeTrfase_RsmB-F_NOP2_dom"/>
</dbReference>
<dbReference type="InterPro" id="IPR049560">
    <property type="entry name" value="MeTrfase_RsmB-F_NOP2_cat"/>
</dbReference>
<dbReference type="PROSITE" id="PS51686">
    <property type="entry name" value="SAM_MT_RSMB_NOP"/>
    <property type="match status" value="1"/>
</dbReference>
<evidence type="ECO:0000259" key="6">
    <source>
        <dbReference type="PROSITE" id="PS51686"/>
    </source>
</evidence>
<dbReference type="InterPro" id="IPR054728">
    <property type="entry name" value="RsmB-like_ferredoxin"/>
</dbReference>
<name>A0ABT6YB78_9BACT</name>
<dbReference type="Pfam" id="PF22458">
    <property type="entry name" value="RsmF-B_ferredox"/>
    <property type="match status" value="1"/>
</dbReference>
<dbReference type="InterPro" id="IPR029063">
    <property type="entry name" value="SAM-dependent_MTases_sf"/>
</dbReference>
<protein>
    <submittedName>
        <fullName evidence="7">RsmB/NOP family class I SAM-dependent RNA methyltransferase</fullName>
        <ecNumber evidence="7">2.1.1.-</ecNumber>
    </submittedName>
</protein>
<gene>
    <name evidence="7" type="ORF">QM524_16430</name>
</gene>
<feature type="active site" description="Nucleophile" evidence="5">
    <location>
        <position position="362"/>
    </location>
</feature>
<evidence type="ECO:0000313" key="8">
    <source>
        <dbReference type="Proteomes" id="UP001236507"/>
    </source>
</evidence>
<reference evidence="7 8" key="1">
    <citation type="submission" date="2023-05" db="EMBL/GenBank/DDBJ databases">
        <title>Novel species of genus Flectobacillus isolated from stream in China.</title>
        <authorList>
            <person name="Lu H."/>
        </authorList>
    </citation>
    <scope>NUCLEOTIDE SEQUENCE [LARGE SCALE GENOMIC DNA]</scope>
    <source>
        <strain evidence="7 8">KCTC 42575</strain>
    </source>
</reference>
<organism evidence="7 8">
    <name type="scientific">Flectobacillus roseus</name>
    <dbReference type="NCBI Taxonomy" id="502259"/>
    <lineage>
        <taxon>Bacteria</taxon>
        <taxon>Pseudomonadati</taxon>
        <taxon>Bacteroidota</taxon>
        <taxon>Cytophagia</taxon>
        <taxon>Cytophagales</taxon>
        <taxon>Flectobacillaceae</taxon>
        <taxon>Flectobacillus</taxon>
    </lineage>
</organism>
<accession>A0ABT6YB78</accession>
<keyword evidence="2 5" id="KW-0808">Transferase</keyword>
<dbReference type="Proteomes" id="UP001236507">
    <property type="component" value="Unassembled WGS sequence"/>
</dbReference>
<feature type="binding site" evidence="5">
    <location>
        <position position="309"/>
    </location>
    <ligand>
        <name>S-adenosyl-L-methionine</name>
        <dbReference type="ChEBI" id="CHEBI:59789"/>
    </ligand>
</feature>
<comment type="caution">
    <text evidence="5">Lacks conserved residue(s) required for the propagation of feature annotation.</text>
</comment>
<dbReference type="EMBL" id="JASHIF010000014">
    <property type="protein sequence ID" value="MDI9860805.1"/>
    <property type="molecule type" value="Genomic_DNA"/>
</dbReference>
<keyword evidence="3 5" id="KW-0949">S-adenosyl-L-methionine</keyword>
<evidence type="ECO:0000256" key="3">
    <source>
        <dbReference type="ARBA" id="ARBA00022691"/>
    </source>
</evidence>
<dbReference type="InterPro" id="IPR023267">
    <property type="entry name" value="RCMT"/>
</dbReference>
<evidence type="ECO:0000256" key="4">
    <source>
        <dbReference type="ARBA" id="ARBA00022884"/>
    </source>
</evidence>
<dbReference type="GO" id="GO:0008168">
    <property type="term" value="F:methyltransferase activity"/>
    <property type="evidence" value="ECO:0007669"/>
    <property type="project" value="UniProtKB-KW"/>
</dbReference>
<dbReference type="PRINTS" id="PR02008">
    <property type="entry name" value="RCMTFAMILY"/>
</dbReference>
<keyword evidence="8" id="KW-1185">Reference proteome</keyword>
<dbReference type="Pfam" id="PF01189">
    <property type="entry name" value="Methyltr_RsmB-F"/>
    <property type="match status" value="1"/>
</dbReference>
<evidence type="ECO:0000313" key="7">
    <source>
        <dbReference type="EMBL" id="MDI9860805.1"/>
    </source>
</evidence>
<evidence type="ECO:0000256" key="1">
    <source>
        <dbReference type="ARBA" id="ARBA00022603"/>
    </source>
</evidence>
<dbReference type="PANTHER" id="PTHR22807">
    <property type="entry name" value="NOP2 YEAST -RELATED NOL1/NOP2/FMU SUN DOMAIN-CONTAINING"/>
    <property type="match status" value="1"/>
</dbReference>
<dbReference type="EC" id="2.1.1.-" evidence="7"/>
<feature type="domain" description="SAM-dependent MTase RsmB/NOP-type" evidence="6">
    <location>
        <begin position="151"/>
        <end position="410"/>
    </location>
</feature>
<keyword evidence="4 5" id="KW-0694">RNA-binding</keyword>
<feature type="binding site" evidence="5">
    <location>
        <position position="265"/>
    </location>
    <ligand>
        <name>S-adenosyl-L-methionine</name>
        <dbReference type="ChEBI" id="CHEBI:59789"/>
    </ligand>
</feature>
<dbReference type="CDD" id="cd02440">
    <property type="entry name" value="AdoMet_MTases"/>
    <property type="match status" value="1"/>
</dbReference>
<dbReference type="RefSeq" id="WP_166549727.1">
    <property type="nucleotide sequence ID" value="NZ_JASHIF010000014.1"/>
</dbReference>
<evidence type="ECO:0000256" key="5">
    <source>
        <dbReference type="PROSITE-ProRule" id="PRU01023"/>
    </source>
</evidence>
<keyword evidence="1 5" id="KW-0489">Methyltransferase</keyword>
<dbReference type="PANTHER" id="PTHR22807:SF53">
    <property type="entry name" value="RIBOSOMAL RNA SMALL SUBUNIT METHYLTRANSFERASE B-RELATED"/>
    <property type="match status" value="1"/>
</dbReference>
<dbReference type="GO" id="GO:0032259">
    <property type="term" value="P:methylation"/>
    <property type="evidence" value="ECO:0007669"/>
    <property type="project" value="UniProtKB-KW"/>
</dbReference>